<dbReference type="PROSITE" id="PS51485">
    <property type="entry name" value="PHYTOCYANIN"/>
    <property type="match status" value="1"/>
</dbReference>
<reference evidence="3 4" key="1">
    <citation type="journal article" date="2023" name="G3 (Bethesda)">
        <title>A haplotype-resolved chromosome-scale genome for Quercus rubra L. provides insights into the genetics of adaptive traits for red oak species.</title>
        <authorList>
            <person name="Kapoor B."/>
            <person name="Jenkins J."/>
            <person name="Schmutz J."/>
            <person name="Zhebentyayeva T."/>
            <person name="Kuelheim C."/>
            <person name="Coggeshall M."/>
            <person name="Heim C."/>
            <person name="Lasky J.R."/>
            <person name="Leites L."/>
            <person name="Islam-Faridi N."/>
            <person name="Romero-Severson J."/>
            <person name="DeLeo V.L."/>
            <person name="Lucas S.M."/>
            <person name="Lazic D."/>
            <person name="Gailing O."/>
            <person name="Carlson J."/>
            <person name="Staton M."/>
        </authorList>
    </citation>
    <scope>NUCLEOTIDE SEQUENCE [LARGE SCALE GENOMIC DNA]</scope>
    <source>
        <strain evidence="3">Pseudo-F2</strain>
    </source>
</reference>
<name>A0AAN7F9Y0_QUERU</name>
<evidence type="ECO:0000259" key="2">
    <source>
        <dbReference type="PROSITE" id="PS51485"/>
    </source>
</evidence>
<feature type="signal peptide" evidence="1">
    <location>
        <begin position="1"/>
        <end position="27"/>
    </location>
</feature>
<dbReference type="AlphaFoldDB" id="A0AAN7F9Y0"/>
<organism evidence="3 4">
    <name type="scientific">Quercus rubra</name>
    <name type="common">Northern red oak</name>
    <name type="synonym">Quercus borealis</name>
    <dbReference type="NCBI Taxonomy" id="3512"/>
    <lineage>
        <taxon>Eukaryota</taxon>
        <taxon>Viridiplantae</taxon>
        <taxon>Streptophyta</taxon>
        <taxon>Embryophyta</taxon>
        <taxon>Tracheophyta</taxon>
        <taxon>Spermatophyta</taxon>
        <taxon>Magnoliopsida</taxon>
        <taxon>eudicotyledons</taxon>
        <taxon>Gunneridae</taxon>
        <taxon>Pentapetalae</taxon>
        <taxon>rosids</taxon>
        <taxon>fabids</taxon>
        <taxon>Fagales</taxon>
        <taxon>Fagaceae</taxon>
        <taxon>Quercus</taxon>
    </lineage>
</organism>
<dbReference type="InterPro" id="IPR008972">
    <property type="entry name" value="Cupredoxin"/>
</dbReference>
<keyword evidence="4" id="KW-1185">Reference proteome</keyword>
<dbReference type="InterPro" id="IPR039391">
    <property type="entry name" value="Phytocyanin-like"/>
</dbReference>
<sequence>MAQGRIILTFATVLLLGLFFHCENFWAKTHFVGYDPTGWTFNMKDWPTGKNFKPNDTLDNTFYFEIQNARCLVVFSYNRGEHNVIVVDKQGYDTCKVPENAYVQSSGFDYIILNKGGNYVICNFTGHCEAKMKMVINVL</sequence>
<proteinExistence type="predicted"/>
<protein>
    <recommendedName>
        <fullName evidence="2">Phytocyanin domain-containing protein</fullName>
    </recommendedName>
</protein>
<dbReference type="PANTHER" id="PTHR33021:SF193">
    <property type="entry name" value="OS06G0218600 PROTEIN"/>
    <property type="match status" value="1"/>
</dbReference>
<keyword evidence="1" id="KW-0732">Signal</keyword>
<dbReference type="SUPFAM" id="SSF49503">
    <property type="entry name" value="Cupredoxins"/>
    <property type="match status" value="1"/>
</dbReference>
<gene>
    <name evidence="3" type="ORF">RGQ29_019145</name>
</gene>
<feature type="chain" id="PRO_5043031938" description="Phytocyanin domain-containing protein" evidence="1">
    <location>
        <begin position="28"/>
        <end position="139"/>
    </location>
</feature>
<dbReference type="Pfam" id="PF02298">
    <property type="entry name" value="Cu_bind_like"/>
    <property type="match status" value="1"/>
</dbReference>
<dbReference type="GO" id="GO:0005886">
    <property type="term" value="C:plasma membrane"/>
    <property type="evidence" value="ECO:0007669"/>
    <property type="project" value="TreeGrafter"/>
</dbReference>
<dbReference type="EMBL" id="JAXUIC010000005">
    <property type="protein sequence ID" value="KAK4588036.1"/>
    <property type="molecule type" value="Genomic_DNA"/>
</dbReference>
<dbReference type="InterPro" id="IPR003245">
    <property type="entry name" value="Phytocyanin_dom"/>
</dbReference>
<evidence type="ECO:0000256" key="1">
    <source>
        <dbReference type="SAM" id="SignalP"/>
    </source>
</evidence>
<feature type="domain" description="Phytocyanin" evidence="2">
    <location>
        <begin position="28"/>
        <end position="139"/>
    </location>
</feature>
<dbReference type="Proteomes" id="UP001324115">
    <property type="component" value="Unassembled WGS sequence"/>
</dbReference>
<evidence type="ECO:0000313" key="4">
    <source>
        <dbReference type="Proteomes" id="UP001324115"/>
    </source>
</evidence>
<dbReference type="GO" id="GO:0009055">
    <property type="term" value="F:electron transfer activity"/>
    <property type="evidence" value="ECO:0007669"/>
    <property type="project" value="InterPro"/>
</dbReference>
<dbReference type="PANTHER" id="PTHR33021">
    <property type="entry name" value="BLUE COPPER PROTEIN"/>
    <property type="match status" value="1"/>
</dbReference>
<accession>A0AAN7F9Y0</accession>
<comment type="caution">
    <text evidence="3">The sequence shown here is derived from an EMBL/GenBank/DDBJ whole genome shotgun (WGS) entry which is preliminary data.</text>
</comment>
<evidence type="ECO:0000313" key="3">
    <source>
        <dbReference type="EMBL" id="KAK4588036.1"/>
    </source>
</evidence>
<dbReference type="Gene3D" id="2.60.40.420">
    <property type="entry name" value="Cupredoxins - blue copper proteins"/>
    <property type="match status" value="1"/>
</dbReference>